<protein>
    <submittedName>
        <fullName evidence="5">GntR family transcriptional regulator</fullName>
    </submittedName>
</protein>
<dbReference type="GO" id="GO:0003677">
    <property type="term" value="F:DNA binding"/>
    <property type="evidence" value="ECO:0007669"/>
    <property type="project" value="UniProtKB-KW"/>
</dbReference>
<feature type="non-terminal residue" evidence="5">
    <location>
        <position position="1"/>
    </location>
</feature>
<reference evidence="5" key="2">
    <citation type="submission" date="2021-04" db="EMBL/GenBank/DDBJ databases">
        <authorList>
            <person name="Gilroy R."/>
        </authorList>
    </citation>
    <scope>NUCLEOTIDE SEQUENCE</scope>
    <source>
        <strain evidence="5">CHK178-16964</strain>
    </source>
</reference>
<dbReference type="SMART" id="SM00895">
    <property type="entry name" value="FCD"/>
    <property type="match status" value="1"/>
</dbReference>
<sequence>LLQSNEGIIVNPMDYQTAVEAYECRIIMDPYAARLAAERIDEETLGKLRECLDQAEAFKGRHTEDNYQKIIRANSEFHALVIYACKHHQLQRYIENNLALISLARINEFYIYHQDEQYIDEHKRIYCALCDHDGDKAEKAMYQHVSHDLEFYKKNYARLKEKVE</sequence>
<dbReference type="EMBL" id="DWZA01000101">
    <property type="protein sequence ID" value="HJA72335.1"/>
    <property type="molecule type" value="Genomic_DNA"/>
</dbReference>
<dbReference type="InterPro" id="IPR008920">
    <property type="entry name" value="TF_FadR/GntR_C"/>
</dbReference>
<proteinExistence type="predicted"/>
<dbReference type="PANTHER" id="PTHR43537:SF24">
    <property type="entry name" value="GLUCONATE OPERON TRANSCRIPTIONAL REPRESSOR"/>
    <property type="match status" value="1"/>
</dbReference>
<organism evidence="5 6">
    <name type="scientific">Candidatus Lachnoclostridium stercoravium</name>
    <dbReference type="NCBI Taxonomy" id="2838633"/>
    <lineage>
        <taxon>Bacteria</taxon>
        <taxon>Bacillati</taxon>
        <taxon>Bacillota</taxon>
        <taxon>Clostridia</taxon>
        <taxon>Lachnospirales</taxon>
        <taxon>Lachnospiraceae</taxon>
    </lineage>
</organism>
<keyword evidence="1" id="KW-0805">Transcription regulation</keyword>
<dbReference type="SUPFAM" id="SSF48008">
    <property type="entry name" value="GntR ligand-binding domain-like"/>
    <property type="match status" value="1"/>
</dbReference>
<dbReference type="AlphaFoldDB" id="A0A9D2HKA8"/>
<accession>A0A9D2HKA8</accession>
<dbReference type="PANTHER" id="PTHR43537">
    <property type="entry name" value="TRANSCRIPTIONAL REGULATOR, GNTR FAMILY"/>
    <property type="match status" value="1"/>
</dbReference>
<feature type="domain" description="GntR C-terminal" evidence="4">
    <location>
        <begin position="20"/>
        <end position="147"/>
    </location>
</feature>
<gene>
    <name evidence="5" type="ORF">IAA07_12310</name>
</gene>
<evidence type="ECO:0000313" key="5">
    <source>
        <dbReference type="EMBL" id="HJA72335.1"/>
    </source>
</evidence>
<dbReference type="Proteomes" id="UP000823900">
    <property type="component" value="Unassembled WGS sequence"/>
</dbReference>
<evidence type="ECO:0000256" key="3">
    <source>
        <dbReference type="ARBA" id="ARBA00023163"/>
    </source>
</evidence>
<keyword evidence="2" id="KW-0238">DNA-binding</keyword>
<reference evidence="5" key="1">
    <citation type="journal article" date="2021" name="PeerJ">
        <title>Extensive microbial diversity within the chicken gut microbiome revealed by metagenomics and culture.</title>
        <authorList>
            <person name="Gilroy R."/>
            <person name="Ravi A."/>
            <person name="Getino M."/>
            <person name="Pursley I."/>
            <person name="Horton D.L."/>
            <person name="Alikhan N.F."/>
            <person name="Baker D."/>
            <person name="Gharbi K."/>
            <person name="Hall N."/>
            <person name="Watson M."/>
            <person name="Adriaenssens E.M."/>
            <person name="Foster-Nyarko E."/>
            <person name="Jarju S."/>
            <person name="Secka A."/>
            <person name="Antonio M."/>
            <person name="Oren A."/>
            <person name="Chaudhuri R.R."/>
            <person name="La Ragione R."/>
            <person name="Hildebrand F."/>
            <person name="Pallen M.J."/>
        </authorList>
    </citation>
    <scope>NUCLEOTIDE SEQUENCE</scope>
    <source>
        <strain evidence="5">CHK178-16964</strain>
    </source>
</reference>
<evidence type="ECO:0000259" key="4">
    <source>
        <dbReference type="SMART" id="SM00895"/>
    </source>
</evidence>
<evidence type="ECO:0000256" key="2">
    <source>
        <dbReference type="ARBA" id="ARBA00023125"/>
    </source>
</evidence>
<evidence type="ECO:0000313" key="6">
    <source>
        <dbReference type="Proteomes" id="UP000823900"/>
    </source>
</evidence>
<dbReference type="Pfam" id="PF07729">
    <property type="entry name" value="FCD"/>
    <property type="match status" value="1"/>
</dbReference>
<name>A0A9D2HKA8_9FIRM</name>
<comment type="caution">
    <text evidence="5">The sequence shown here is derived from an EMBL/GenBank/DDBJ whole genome shotgun (WGS) entry which is preliminary data.</text>
</comment>
<dbReference type="Gene3D" id="1.20.120.530">
    <property type="entry name" value="GntR ligand-binding domain-like"/>
    <property type="match status" value="1"/>
</dbReference>
<evidence type="ECO:0000256" key="1">
    <source>
        <dbReference type="ARBA" id="ARBA00023015"/>
    </source>
</evidence>
<dbReference type="InterPro" id="IPR011711">
    <property type="entry name" value="GntR_C"/>
</dbReference>
<keyword evidence="3" id="KW-0804">Transcription</keyword>